<evidence type="ECO:0000256" key="6">
    <source>
        <dbReference type="ARBA" id="ARBA00047942"/>
    </source>
</evidence>
<reference evidence="8 9" key="1">
    <citation type="journal article" date="2012" name="Front. Microbiol.">
        <title>Complete genome of Ignavibacterium album, a metabolically versatile, flagellated, facultative anaerobe from the phylum Chlorobi.</title>
        <authorList>
            <person name="Liu Z."/>
            <person name="Frigaard N.-U."/>
            <person name="Vogl K."/>
            <person name="Iino T."/>
            <person name="Ohkuma M."/>
            <person name="Overmann J."/>
            <person name="Bryant D.A."/>
        </authorList>
    </citation>
    <scope>NUCLEOTIDE SEQUENCE [LARGE SCALE GENOMIC DNA]</scope>
    <source>
        <strain evidence="9">DSM 19864 / JCM 16511 / NBRC 101810 / Mat9-16</strain>
    </source>
</reference>
<keyword evidence="3 7" id="KW-0489">Methyltransferase</keyword>
<dbReference type="EC" id="2.1.1.72" evidence="2 7"/>
<dbReference type="PRINTS" id="PR00505">
    <property type="entry name" value="D12N6MTFRASE"/>
</dbReference>
<dbReference type="STRING" id="945713.IALB_2438"/>
<evidence type="ECO:0000256" key="3">
    <source>
        <dbReference type="ARBA" id="ARBA00022603"/>
    </source>
</evidence>
<evidence type="ECO:0000256" key="2">
    <source>
        <dbReference type="ARBA" id="ARBA00011900"/>
    </source>
</evidence>
<dbReference type="Proteomes" id="UP000007394">
    <property type="component" value="Chromosome"/>
</dbReference>
<dbReference type="GO" id="GO:0009307">
    <property type="term" value="P:DNA restriction-modification system"/>
    <property type="evidence" value="ECO:0007669"/>
    <property type="project" value="InterPro"/>
</dbReference>
<proteinExistence type="inferred from homology"/>
<evidence type="ECO:0000256" key="5">
    <source>
        <dbReference type="ARBA" id="ARBA00022691"/>
    </source>
</evidence>
<gene>
    <name evidence="8" type="primary">dam</name>
    <name evidence="8" type="ordered locus">IALB_2438</name>
</gene>
<dbReference type="EMBL" id="CP003418">
    <property type="protein sequence ID" value="AFH50141.1"/>
    <property type="molecule type" value="Genomic_DNA"/>
</dbReference>
<keyword evidence="5 7" id="KW-0949">S-adenosyl-L-methionine</keyword>
<dbReference type="GO" id="GO:0009007">
    <property type="term" value="F:site-specific DNA-methyltransferase (adenine-specific) activity"/>
    <property type="evidence" value="ECO:0007669"/>
    <property type="project" value="UniProtKB-UniRule"/>
</dbReference>
<sequence length="343" mass="40959">MIKLDKYRKEEKESAKIKDLFYEYNLGAKPFLKWAGGKSQLLEKFRELYPFELKVGIIKNYYEPFLGSGAVFFHIVQNFRIENAFLYDINEELIITYKVIQRDINRLLDYLYDYQKVYYRLNKKKKQEFYYEQRTNYNLQRFNINYKSYSENWVPRAAQLIFLNRTCYNGLYRVNSKGEFNSPAGDYDNPKICDEENLLLVHKVLQLATIKACDFKEIKNDLSDHSFIYFDPPYRPLNTTSNFNSYSHHNFSDDEQKELAKVFKALHKDGHKLMLSNSDPKNVDPNDNFFDKLYEGFNIHRIQAKRMINSIATKRGEISELVITNYSNYLWEKDKKATLQVIN</sequence>
<dbReference type="PATRIC" id="fig|945713.3.peg.2446"/>
<evidence type="ECO:0000256" key="4">
    <source>
        <dbReference type="ARBA" id="ARBA00022679"/>
    </source>
</evidence>
<dbReference type="Gene3D" id="1.10.1020.10">
    <property type="entry name" value="Adenine-specific Methyltransferase, Domain 2"/>
    <property type="match status" value="1"/>
</dbReference>
<dbReference type="InterPro" id="IPR029063">
    <property type="entry name" value="SAM-dependent_MTases_sf"/>
</dbReference>
<dbReference type="PANTHER" id="PTHR30481">
    <property type="entry name" value="DNA ADENINE METHYLASE"/>
    <property type="match status" value="1"/>
</dbReference>
<dbReference type="GO" id="GO:1904047">
    <property type="term" value="F:S-adenosyl-L-methionine binding"/>
    <property type="evidence" value="ECO:0007669"/>
    <property type="project" value="TreeGrafter"/>
</dbReference>
<accession>I0AMD4</accession>
<dbReference type="RefSeq" id="WP_014561283.1">
    <property type="nucleotide sequence ID" value="NC_017464.1"/>
</dbReference>
<dbReference type="InterPro" id="IPR023095">
    <property type="entry name" value="Ade_MeTrfase_dom_2"/>
</dbReference>
<name>I0AMD4_IGNAJ</name>
<dbReference type="PROSITE" id="PS00092">
    <property type="entry name" value="N6_MTASE"/>
    <property type="match status" value="1"/>
</dbReference>
<dbReference type="GO" id="GO:0043565">
    <property type="term" value="F:sequence-specific DNA binding"/>
    <property type="evidence" value="ECO:0007669"/>
    <property type="project" value="TreeGrafter"/>
</dbReference>
<dbReference type="InterPro" id="IPR012327">
    <property type="entry name" value="MeTrfase_D12"/>
</dbReference>
<comment type="similarity">
    <text evidence="1 7">Belongs to the N(4)/N(6)-methyltransferase family.</text>
</comment>
<dbReference type="NCBIfam" id="TIGR00571">
    <property type="entry name" value="dam"/>
    <property type="match status" value="1"/>
</dbReference>
<keyword evidence="9" id="KW-1185">Reference proteome</keyword>
<dbReference type="OrthoDB" id="9805629at2"/>
<dbReference type="GO" id="GO:0006298">
    <property type="term" value="P:mismatch repair"/>
    <property type="evidence" value="ECO:0007669"/>
    <property type="project" value="TreeGrafter"/>
</dbReference>
<dbReference type="eggNOG" id="COG0338">
    <property type="taxonomic scope" value="Bacteria"/>
</dbReference>
<dbReference type="GO" id="GO:0032259">
    <property type="term" value="P:methylation"/>
    <property type="evidence" value="ECO:0007669"/>
    <property type="project" value="UniProtKB-KW"/>
</dbReference>
<dbReference type="PANTHER" id="PTHR30481:SF3">
    <property type="entry name" value="DNA ADENINE METHYLASE"/>
    <property type="match status" value="1"/>
</dbReference>
<dbReference type="Gene3D" id="3.40.50.150">
    <property type="entry name" value="Vaccinia Virus protein VP39"/>
    <property type="match status" value="1"/>
</dbReference>
<evidence type="ECO:0000256" key="1">
    <source>
        <dbReference type="ARBA" id="ARBA00006594"/>
    </source>
</evidence>
<evidence type="ECO:0000256" key="7">
    <source>
        <dbReference type="RuleBase" id="RU361257"/>
    </source>
</evidence>
<organism evidence="8 9">
    <name type="scientific">Ignavibacterium album (strain DSM 19864 / JCM 16511 / NBRC 101810 / Mat9-16)</name>
    <dbReference type="NCBI Taxonomy" id="945713"/>
    <lineage>
        <taxon>Bacteria</taxon>
        <taxon>Pseudomonadati</taxon>
        <taxon>Ignavibacteriota</taxon>
        <taxon>Ignavibacteria</taxon>
        <taxon>Ignavibacteriales</taxon>
        <taxon>Ignavibacteriaceae</taxon>
        <taxon>Ignavibacterium</taxon>
    </lineage>
</organism>
<dbReference type="Pfam" id="PF02086">
    <property type="entry name" value="MethyltransfD12"/>
    <property type="match status" value="1"/>
</dbReference>
<dbReference type="InterPro" id="IPR002052">
    <property type="entry name" value="DNA_methylase_N6_adenine_CS"/>
</dbReference>
<dbReference type="AlphaFoldDB" id="I0AMD4"/>
<dbReference type="HOGENOM" id="CLU_063430_0_0_10"/>
<dbReference type="KEGG" id="ial:IALB_2438"/>
<keyword evidence="4 7" id="KW-0808">Transferase</keyword>
<evidence type="ECO:0000313" key="9">
    <source>
        <dbReference type="Proteomes" id="UP000007394"/>
    </source>
</evidence>
<protein>
    <recommendedName>
        <fullName evidence="2 7">Site-specific DNA-methyltransferase (adenine-specific)</fullName>
        <ecNumber evidence="2 7">2.1.1.72</ecNumber>
    </recommendedName>
</protein>
<dbReference type="SUPFAM" id="SSF53335">
    <property type="entry name" value="S-adenosyl-L-methionine-dependent methyltransferases"/>
    <property type="match status" value="1"/>
</dbReference>
<evidence type="ECO:0000313" key="8">
    <source>
        <dbReference type="EMBL" id="AFH50141.1"/>
    </source>
</evidence>
<comment type="catalytic activity">
    <reaction evidence="6 7">
        <text>a 2'-deoxyadenosine in DNA + S-adenosyl-L-methionine = an N(6)-methyl-2'-deoxyadenosine in DNA + S-adenosyl-L-homocysteine + H(+)</text>
        <dbReference type="Rhea" id="RHEA:15197"/>
        <dbReference type="Rhea" id="RHEA-COMP:12418"/>
        <dbReference type="Rhea" id="RHEA-COMP:12419"/>
        <dbReference type="ChEBI" id="CHEBI:15378"/>
        <dbReference type="ChEBI" id="CHEBI:57856"/>
        <dbReference type="ChEBI" id="CHEBI:59789"/>
        <dbReference type="ChEBI" id="CHEBI:90615"/>
        <dbReference type="ChEBI" id="CHEBI:90616"/>
        <dbReference type="EC" id="2.1.1.72"/>
    </reaction>
</comment>
<dbReference type="REBASE" id="46800">
    <property type="entry name" value="M.Ial16511ORF2438P"/>
</dbReference>